<keyword evidence="1" id="KW-0479">Metal-binding</keyword>
<dbReference type="Proteomes" id="UP000563898">
    <property type="component" value="Unassembled WGS sequence"/>
</dbReference>
<keyword evidence="1" id="KW-0862">Zinc</keyword>
<dbReference type="GO" id="GO:0008270">
    <property type="term" value="F:zinc ion binding"/>
    <property type="evidence" value="ECO:0007669"/>
    <property type="project" value="UniProtKB-KW"/>
</dbReference>
<proteinExistence type="predicted"/>
<gene>
    <name evidence="4" type="ORF">HGA05_05895</name>
</gene>
<evidence type="ECO:0000313" key="4">
    <source>
        <dbReference type="EMBL" id="NKY01101.1"/>
    </source>
</evidence>
<evidence type="ECO:0000256" key="1">
    <source>
        <dbReference type="PROSITE-ProRule" id="PRU00325"/>
    </source>
</evidence>
<organism evidence="4 5">
    <name type="scientific">Gordonia polyisoprenivorans</name>
    <dbReference type="NCBI Taxonomy" id="84595"/>
    <lineage>
        <taxon>Bacteria</taxon>
        <taxon>Bacillati</taxon>
        <taxon>Actinomycetota</taxon>
        <taxon>Actinomycetes</taxon>
        <taxon>Mycobacteriales</taxon>
        <taxon>Gordoniaceae</taxon>
        <taxon>Gordonia</taxon>
    </lineage>
</organism>
<accession>A0A846WLB0</accession>
<dbReference type="RefSeq" id="WP_006368998.1">
    <property type="nucleotide sequence ID" value="NZ_CP073075.1"/>
</dbReference>
<evidence type="ECO:0000256" key="2">
    <source>
        <dbReference type="SAM" id="MobiDB-lite"/>
    </source>
</evidence>
<feature type="domain" description="SWIM-type" evidence="3">
    <location>
        <begin position="54"/>
        <end position="87"/>
    </location>
</feature>
<dbReference type="AlphaFoldDB" id="A0A846WLB0"/>
<comment type="caution">
    <text evidence="4">The sequence shown here is derived from an EMBL/GenBank/DDBJ whole genome shotgun (WGS) entry which is preliminary data.</text>
</comment>
<evidence type="ECO:0000259" key="3">
    <source>
        <dbReference type="PROSITE" id="PS50966"/>
    </source>
</evidence>
<dbReference type="PROSITE" id="PS50966">
    <property type="entry name" value="ZF_SWIM"/>
    <property type="match status" value="1"/>
</dbReference>
<dbReference type="InterPro" id="IPR007527">
    <property type="entry name" value="Znf_SWIM"/>
</dbReference>
<name>A0A846WLB0_9ACTN</name>
<dbReference type="Pfam" id="PF04434">
    <property type="entry name" value="SWIM"/>
    <property type="match status" value="1"/>
</dbReference>
<evidence type="ECO:0000313" key="5">
    <source>
        <dbReference type="Proteomes" id="UP000563898"/>
    </source>
</evidence>
<feature type="region of interest" description="Disordered" evidence="2">
    <location>
        <begin position="109"/>
        <end position="133"/>
    </location>
</feature>
<keyword evidence="1" id="KW-0863">Zinc-finger</keyword>
<reference evidence="4 5" key="1">
    <citation type="submission" date="2020-04" db="EMBL/GenBank/DDBJ databases">
        <title>MicrobeNet Type strains.</title>
        <authorList>
            <person name="Nicholson A.C."/>
        </authorList>
    </citation>
    <scope>NUCLEOTIDE SEQUENCE [LARGE SCALE GENOMIC DNA]</scope>
    <source>
        <strain evidence="4 5">ATCC BAA-14</strain>
    </source>
</reference>
<sequence>MGGRWSADQVLALAPDASSVKAGQKLATPTPWTGTGATDTLVWGLCKGSGKTPYQTIVDIGAPAYKCSCPSRKFPCKHALGLLLLWSQNEVPDAAEPADFAAAWQAGRADRATKKSAEPSAPKDPDRAAKTAAQRVERVRSGIDELQLWLTDQVGNGLAGAEIDAYRRFDAVAARLVDAQAPGLATRVRRLPALFSGVDSAAVDWPARLLEELGRLWSLSVAHQRLDELPDDLAATIRRHVGYPTAKADVLATDGIADTWLCVGRRDTDEDGLLSRRTWLWGATARRYGMVLDYAPTGATLPLRPVTGEAIATTMHFYPGTPRLRCVYDDTTPPSDAPAADPVGTLEPMTLTAARHVRARAIADDPWAQTWPVLVSGRLGRADDATPALVDADATAVPLSGLADRWPLMLALTGGAHVAVFGDLGPQGLDVASVLVDGTVIGL</sequence>
<dbReference type="EMBL" id="JAAXPC010000002">
    <property type="protein sequence ID" value="NKY01101.1"/>
    <property type="molecule type" value="Genomic_DNA"/>
</dbReference>
<protein>
    <submittedName>
        <fullName evidence="4">SWIM zinc finger family protein</fullName>
    </submittedName>
</protein>